<evidence type="ECO:0000259" key="4">
    <source>
        <dbReference type="PROSITE" id="PS01124"/>
    </source>
</evidence>
<dbReference type="EMBL" id="JARHTQ010000061">
    <property type="protein sequence ID" value="MDF2261492.1"/>
    <property type="molecule type" value="Genomic_DNA"/>
</dbReference>
<dbReference type="RefSeq" id="WP_275823178.1">
    <property type="nucleotide sequence ID" value="NZ_BAAANM010000054.1"/>
</dbReference>
<evidence type="ECO:0000256" key="2">
    <source>
        <dbReference type="ARBA" id="ARBA00023125"/>
    </source>
</evidence>
<evidence type="ECO:0000313" key="6">
    <source>
        <dbReference type="Proteomes" id="UP001220022"/>
    </source>
</evidence>
<dbReference type="Gene3D" id="1.10.10.60">
    <property type="entry name" value="Homeodomain-like"/>
    <property type="match status" value="1"/>
</dbReference>
<gene>
    <name evidence="5" type="ORF">P2L57_39010</name>
</gene>
<accession>A0ABT5ZCB7</accession>
<dbReference type="SMART" id="SM00342">
    <property type="entry name" value="HTH_ARAC"/>
    <property type="match status" value="1"/>
</dbReference>
<evidence type="ECO:0000256" key="1">
    <source>
        <dbReference type="ARBA" id="ARBA00023015"/>
    </source>
</evidence>
<organism evidence="5 6">
    <name type="scientific">Streptantibioticus ferralitis</name>
    <dbReference type="NCBI Taxonomy" id="236510"/>
    <lineage>
        <taxon>Bacteria</taxon>
        <taxon>Bacillati</taxon>
        <taxon>Actinomycetota</taxon>
        <taxon>Actinomycetes</taxon>
        <taxon>Kitasatosporales</taxon>
        <taxon>Streptomycetaceae</taxon>
        <taxon>Streptantibioticus</taxon>
    </lineage>
</organism>
<keyword evidence="6" id="KW-1185">Reference proteome</keyword>
<keyword evidence="2" id="KW-0238">DNA-binding</keyword>
<comment type="caution">
    <text evidence="5">The sequence shown here is derived from an EMBL/GenBank/DDBJ whole genome shotgun (WGS) entry which is preliminary data.</text>
</comment>
<dbReference type="PANTHER" id="PTHR46796">
    <property type="entry name" value="HTH-TYPE TRANSCRIPTIONAL ACTIVATOR RHAS-RELATED"/>
    <property type="match status" value="1"/>
</dbReference>
<name>A0ABT5ZCB7_9ACTN</name>
<protein>
    <submittedName>
        <fullName evidence="5">Helix-turn-helix transcriptional regulator</fullName>
    </submittedName>
</protein>
<reference evidence="5 6" key="1">
    <citation type="submission" date="2023-03" db="EMBL/GenBank/DDBJ databases">
        <title>Draft genome sequence of type strain Streptomyces ferralitis JCM 14344.</title>
        <authorList>
            <person name="Klaysubun C."/>
            <person name="Duangmal K."/>
        </authorList>
    </citation>
    <scope>NUCLEOTIDE SEQUENCE [LARGE SCALE GENOMIC DNA]</scope>
    <source>
        <strain evidence="5 6">JCM 14344</strain>
    </source>
</reference>
<sequence length="325" mass="36188">MARGGGVDPEDSTQRPSIDITVPFAHERRNELLISQWERQGGSLLPPPPLTLPRHGTGDYTVRLKRLSFHDVFIENQYSDALSGSTGSPHGHLADHVVAHFNFHGRMTYASERATVTTRPGQLCTRRNGTSWNFEVGPGTHAVTLALPAENIRFPSIGPIIAAEQDTPAARLLLAHLRACAEIGGRDRLGVAARNAAVELLQGVLDDQVIDDPRLFPTLVKAAQEYVESRLADPDLDPRAIAHALHVSVRTLHRAFATRETSIMEHVRQRRLERARADLLSTAWTVAEIAARWHFHDSSHFIRAHKKRYGETPTTLRRRAEPRST</sequence>
<proteinExistence type="predicted"/>
<dbReference type="InterPro" id="IPR018060">
    <property type="entry name" value="HTH_AraC"/>
</dbReference>
<dbReference type="Pfam" id="PF12833">
    <property type="entry name" value="HTH_18"/>
    <property type="match status" value="1"/>
</dbReference>
<dbReference type="PROSITE" id="PS01124">
    <property type="entry name" value="HTH_ARAC_FAMILY_2"/>
    <property type="match status" value="1"/>
</dbReference>
<dbReference type="SUPFAM" id="SSF46689">
    <property type="entry name" value="Homeodomain-like"/>
    <property type="match status" value="1"/>
</dbReference>
<dbReference type="InterPro" id="IPR050204">
    <property type="entry name" value="AraC_XylS_family_regulators"/>
</dbReference>
<dbReference type="PANTHER" id="PTHR46796:SF6">
    <property type="entry name" value="ARAC SUBFAMILY"/>
    <property type="match status" value="1"/>
</dbReference>
<dbReference type="InterPro" id="IPR009057">
    <property type="entry name" value="Homeodomain-like_sf"/>
</dbReference>
<evidence type="ECO:0000256" key="3">
    <source>
        <dbReference type="ARBA" id="ARBA00023163"/>
    </source>
</evidence>
<evidence type="ECO:0000313" key="5">
    <source>
        <dbReference type="EMBL" id="MDF2261492.1"/>
    </source>
</evidence>
<feature type="domain" description="HTH araC/xylS-type" evidence="4">
    <location>
        <begin position="221"/>
        <end position="319"/>
    </location>
</feature>
<keyword evidence="1" id="KW-0805">Transcription regulation</keyword>
<keyword evidence="3" id="KW-0804">Transcription</keyword>
<dbReference type="Proteomes" id="UP001220022">
    <property type="component" value="Unassembled WGS sequence"/>
</dbReference>